<protein>
    <recommendedName>
        <fullName evidence="3">Terminase small subunit</fullName>
    </recommendedName>
</protein>
<evidence type="ECO:0000313" key="1">
    <source>
        <dbReference type="EMBL" id="NHN85790.1"/>
    </source>
</evidence>
<evidence type="ECO:0000313" key="2">
    <source>
        <dbReference type="Proteomes" id="UP000635278"/>
    </source>
</evidence>
<dbReference type="EMBL" id="WOTB01000020">
    <property type="protein sequence ID" value="NHN85790.1"/>
    <property type="molecule type" value="Genomic_DNA"/>
</dbReference>
<keyword evidence="2" id="KW-1185">Reference proteome</keyword>
<sequence length="144" mass="15834">MAPKHRLYTPEIAEEILERLEDGEGLATICRLEGMPSEGAVRYWAQTDHDGFAARYAQARARGLEKHSDEIIAIADTARDTDSASAARVRIDARKWILSKLMPKQYGDRVALDHSGEIAMAEIPDDKLDSRVKALIGQAGGSES</sequence>
<comment type="caution">
    <text evidence="1">The sequence shown here is derived from an EMBL/GenBank/DDBJ whole genome shotgun (WGS) entry which is preliminary data.</text>
</comment>
<evidence type="ECO:0008006" key="3">
    <source>
        <dbReference type="Google" id="ProtNLM"/>
    </source>
</evidence>
<proteinExistence type="predicted"/>
<dbReference type="Pfam" id="PF20901">
    <property type="entry name" value="Sf6_terminase"/>
    <property type="match status" value="1"/>
</dbReference>
<accession>A0ABX0JUZ1</accession>
<gene>
    <name evidence="1" type="ORF">GOB93_14230</name>
</gene>
<organism evidence="1 2">
    <name type="scientific">Acetobacter musti</name>
    <dbReference type="NCBI Taxonomy" id="864732"/>
    <lineage>
        <taxon>Bacteria</taxon>
        <taxon>Pseudomonadati</taxon>
        <taxon>Pseudomonadota</taxon>
        <taxon>Alphaproteobacteria</taxon>
        <taxon>Acetobacterales</taxon>
        <taxon>Acetobacteraceae</taxon>
        <taxon>Acetobacter</taxon>
    </lineage>
</organism>
<dbReference type="RefSeq" id="WP_173584182.1">
    <property type="nucleotide sequence ID" value="NZ_WOTB01000020.1"/>
</dbReference>
<name>A0ABX0JUZ1_9PROT</name>
<reference evidence="1 2" key="1">
    <citation type="journal article" date="2020" name="Int. J. Syst. Evol. Microbiol.">
        <title>Novel acetic acid bacteria from cider fermentations: Acetobacter conturbans sp. nov. and Acetobacter fallax sp. nov.</title>
        <authorList>
            <person name="Sombolestani A.S."/>
            <person name="Cleenwerck I."/>
            <person name="Cnockaert M."/>
            <person name="Borremans W."/>
            <person name="Wieme A.D."/>
            <person name="De Vuyst L."/>
            <person name="Vandamme P."/>
        </authorList>
    </citation>
    <scope>NUCLEOTIDE SEQUENCE [LARGE SCALE GENOMIC DNA]</scope>
    <source>
        <strain evidence="1 2">LMG 30640</strain>
    </source>
</reference>
<dbReference type="InterPro" id="IPR048683">
    <property type="entry name" value="Sf6_terminase"/>
</dbReference>
<dbReference type="Gene3D" id="1.10.10.60">
    <property type="entry name" value="Homeodomain-like"/>
    <property type="match status" value="1"/>
</dbReference>
<dbReference type="Proteomes" id="UP000635278">
    <property type="component" value="Unassembled WGS sequence"/>
</dbReference>